<gene>
    <name evidence="1" type="ORF">LSH36_440g01061</name>
</gene>
<comment type="caution">
    <text evidence="1">The sequence shown here is derived from an EMBL/GenBank/DDBJ whole genome shotgun (WGS) entry which is preliminary data.</text>
</comment>
<organism evidence="1 2">
    <name type="scientific">Paralvinella palmiformis</name>
    <dbReference type="NCBI Taxonomy" id="53620"/>
    <lineage>
        <taxon>Eukaryota</taxon>
        <taxon>Metazoa</taxon>
        <taxon>Spiralia</taxon>
        <taxon>Lophotrochozoa</taxon>
        <taxon>Annelida</taxon>
        <taxon>Polychaeta</taxon>
        <taxon>Sedentaria</taxon>
        <taxon>Canalipalpata</taxon>
        <taxon>Terebellida</taxon>
        <taxon>Terebelliformia</taxon>
        <taxon>Alvinellidae</taxon>
        <taxon>Paralvinella</taxon>
    </lineage>
</organism>
<proteinExistence type="predicted"/>
<dbReference type="EMBL" id="JAODUP010000440">
    <property type="protein sequence ID" value="KAK2149713.1"/>
    <property type="molecule type" value="Genomic_DNA"/>
</dbReference>
<keyword evidence="2" id="KW-1185">Reference proteome</keyword>
<protein>
    <submittedName>
        <fullName evidence="1">Uncharacterized protein</fullName>
    </submittedName>
</protein>
<dbReference type="AlphaFoldDB" id="A0AAD9JBM2"/>
<evidence type="ECO:0000313" key="1">
    <source>
        <dbReference type="EMBL" id="KAK2149713.1"/>
    </source>
</evidence>
<dbReference type="Proteomes" id="UP001208570">
    <property type="component" value="Unassembled WGS sequence"/>
</dbReference>
<reference evidence="1" key="1">
    <citation type="journal article" date="2023" name="Mol. Biol. Evol.">
        <title>Third-Generation Sequencing Reveals the Adaptive Role of the Epigenome in Three Deep-Sea Polychaetes.</title>
        <authorList>
            <person name="Perez M."/>
            <person name="Aroh O."/>
            <person name="Sun Y."/>
            <person name="Lan Y."/>
            <person name="Juniper S.K."/>
            <person name="Young C.R."/>
            <person name="Angers B."/>
            <person name="Qian P.Y."/>
        </authorList>
    </citation>
    <scope>NUCLEOTIDE SEQUENCE</scope>
    <source>
        <strain evidence="1">P08H-3</strain>
    </source>
</reference>
<name>A0AAD9JBM2_9ANNE</name>
<sequence length="163" mass="18276">MLEDLRLTSNGSDDSVGLVKRTPKKQPLFDPKTIIKTANATPLDETLDNTIDTETKLIVMFYPSRKYCGTSYAEKPGVFNGCEWSDCELTEDQGLIEKDNPQKRKSICNKSDERFDVVKDRVLDALVITETWLTSNVSEQKIVGDVTPAGHSFNHAALIHQKD</sequence>
<accession>A0AAD9JBM2</accession>
<evidence type="ECO:0000313" key="2">
    <source>
        <dbReference type="Proteomes" id="UP001208570"/>
    </source>
</evidence>